<comment type="caution">
    <text evidence="2">The sequence shown here is derived from an EMBL/GenBank/DDBJ whole genome shotgun (WGS) entry which is preliminary data.</text>
</comment>
<organism evidence="2 3">
    <name type="scientific">Symbiodinium microadriaticum</name>
    <name type="common">Dinoflagellate</name>
    <name type="synonym">Zooxanthella microadriatica</name>
    <dbReference type="NCBI Taxonomy" id="2951"/>
    <lineage>
        <taxon>Eukaryota</taxon>
        <taxon>Sar</taxon>
        <taxon>Alveolata</taxon>
        <taxon>Dinophyceae</taxon>
        <taxon>Suessiales</taxon>
        <taxon>Symbiodiniaceae</taxon>
        <taxon>Symbiodinium</taxon>
    </lineage>
</organism>
<dbReference type="AlphaFoldDB" id="A0A1Q9DTZ8"/>
<dbReference type="Proteomes" id="UP000186817">
    <property type="component" value="Unassembled WGS sequence"/>
</dbReference>
<proteinExistence type="predicted"/>
<name>A0A1Q9DTZ8_SYMMI</name>
<reference evidence="2 3" key="1">
    <citation type="submission" date="2016-02" db="EMBL/GenBank/DDBJ databases">
        <title>Genome analysis of coral dinoflagellate symbionts highlights evolutionary adaptations to a symbiotic lifestyle.</title>
        <authorList>
            <person name="Aranda M."/>
            <person name="Li Y."/>
            <person name="Liew Y.J."/>
            <person name="Baumgarten S."/>
            <person name="Simakov O."/>
            <person name="Wilson M."/>
            <person name="Piel J."/>
            <person name="Ashoor H."/>
            <person name="Bougouffa S."/>
            <person name="Bajic V.B."/>
            <person name="Ryu T."/>
            <person name="Ravasi T."/>
            <person name="Bayer T."/>
            <person name="Micklem G."/>
            <person name="Kim H."/>
            <person name="Bhak J."/>
            <person name="Lajeunesse T.C."/>
            <person name="Voolstra C.R."/>
        </authorList>
    </citation>
    <scope>NUCLEOTIDE SEQUENCE [LARGE SCALE GENOMIC DNA]</scope>
    <source>
        <strain evidence="2 3">CCMP2467</strain>
    </source>
</reference>
<keyword evidence="3" id="KW-1185">Reference proteome</keyword>
<feature type="region of interest" description="Disordered" evidence="1">
    <location>
        <begin position="1"/>
        <end position="52"/>
    </location>
</feature>
<dbReference type="EMBL" id="LSRX01000390">
    <property type="protein sequence ID" value="OLP98655.1"/>
    <property type="molecule type" value="Genomic_DNA"/>
</dbReference>
<evidence type="ECO:0000256" key="1">
    <source>
        <dbReference type="SAM" id="MobiDB-lite"/>
    </source>
</evidence>
<evidence type="ECO:0000313" key="3">
    <source>
        <dbReference type="Proteomes" id="UP000186817"/>
    </source>
</evidence>
<evidence type="ECO:0000313" key="2">
    <source>
        <dbReference type="EMBL" id="OLP98655.1"/>
    </source>
</evidence>
<feature type="region of interest" description="Disordered" evidence="1">
    <location>
        <begin position="159"/>
        <end position="183"/>
    </location>
</feature>
<protein>
    <submittedName>
        <fullName evidence="2">Uncharacterized protein</fullName>
    </submittedName>
</protein>
<gene>
    <name evidence="2" type="ORF">AK812_SmicGene18912</name>
</gene>
<sequence>MATSNGKYRPAVRALAEKLANEESPGDQQRTGSGDAPVTTVEDRDEPTGRSLKRRRLQLEISIIRELEKMTYAHKRGVSRASIRCQARLLGDACDVRESDDDQWQVLTSLMAHRIGTVFWPIIAIATGLVSVHAHIRSDAPRPPSTIIRYLISSPDRTDKYLSKDYPHSSQRKKSTVPPSKNRYERIDLI</sequence>
<accession>A0A1Q9DTZ8</accession>